<dbReference type="GO" id="GO:0019346">
    <property type="term" value="P:transsulfuration"/>
    <property type="evidence" value="ECO:0007669"/>
    <property type="project" value="InterPro"/>
</dbReference>
<evidence type="ECO:0000256" key="2">
    <source>
        <dbReference type="ARBA" id="ARBA00009077"/>
    </source>
</evidence>
<dbReference type="InterPro" id="IPR015422">
    <property type="entry name" value="PyrdxlP-dep_Trfase_small"/>
</dbReference>
<evidence type="ECO:0000313" key="7">
    <source>
        <dbReference type="EMBL" id="HAR50688.1"/>
    </source>
</evidence>
<feature type="non-terminal residue" evidence="7">
    <location>
        <position position="1"/>
    </location>
</feature>
<dbReference type="PANTHER" id="PTHR43500">
    <property type="entry name" value="CYSTATHIONINE BETA-LYASE-RELATED"/>
    <property type="match status" value="1"/>
</dbReference>
<dbReference type="GO" id="GO:0030170">
    <property type="term" value="F:pyridoxal phosphate binding"/>
    <property type="evidence" value="ECO:0007669"/>
    <property type="project" value="InterPro"/>
</dbReference>
<comment type="catalytic activity">
    <reaction evidence="5">
        <text>L,L-cystathionine + H2O = L-homocysteine + pyruvate + NH4(+)</text>
        <dbReference type="Rhea" id="RHEA:13965"/>
        <dbReference type="ChEBI" id="CHEBI:15361"/>
        <dbReference type="ChEBI" id="CHEBI:15377"/>
        <dbReference type="ChEBI" id="CHEBI:28938"/>
        <dbReference type="ChEBI" id="CHEBI:58161"/>
        <dbReference type="ChEBI" id="CHEBI:58199"/>
    </reaction>
</comment>
<comment type="caution">
    <text evidence="7">The sequence shown here is derived from an EMBL/GenBank/DDBJ whole genome shotgun (WGS) entry which is preliminary data.</text>
</comment>
<evidence type="ECO:0000256" key="5">
    <source>
        <dbReference type="ARBA" id="ARBA00047517"/>
    </source>
</evidence>
<dbReference type="Gene3D" id="3.40.640.10">
    <property type="entry name" value="Type I PLP-dependent aspartate aminotransferase-like (Major domain)"/>
    <property type="match status" value="1"/>
</dbReference>
<gene>
    <name evidence="7" type="ORF">DCS45_02275</name>
</gene>
<dbReference type="Pfam" id="PF01053">
    <property type="entry name" value="Cys_Met_Meta_PP"/>
    <property type="match status" value="1"/>
</dbReference>
<dbReference type="SUPFAM" id="SSF53383">
    <property type="entry name" value="PLP-dependent transferases"/>
    <property type="match status" value="1"/>
</dbReference>
<name>A0A348W826_9RHOB</name>
<dbReference type="InterPro" id="IPR006233">
    <property type="entry name" value="Cys_b_lyase_bac"/>
</dbReference>
<reference evidence="7 8" key="1">
    <citation type="journal article" date="2018" name="Nat. Biotechnol.">
        <title>A standardized bacterial taxonomy based on genome phylogeny substantially revises the tree of life.</title>
        <authorList>
            <person name="Parks D.H."/>
            <person name="Chuvochina M."/>
            <person name="Waite D.W."/>
            <person name="Rinke C."/>
            <person name="Skarshewski A."/>
            <person name="Chaumeil P.A."/>
            <person name="Hugenholtz P."/>
        </authorList>
    </citation>
    <scope>NUCLEOTIDE SEQUENCE [LARGE SCALE GENOMIC DNA]</scope>
    <source>
        <strain evidence="7">UBA9169</strain>
    </source>
</reference>
<proteinExistence type="inferred from homology"/>
<dbReference type="InterPro" id="IPR015424">
    <property type="entry name" value="PyrdxlP-dep_Trfase"/>
</dbReference>
<dbReference type="GO" id="GO:0047804">
    <property type="term" value="F:cysteine-S-conjugate beta-lyase activity"/>
    <property type="evidence" value="ECO:0007669"/>
    <property type="project" value="InterPro"/>
</dbReference>
<keyword evidence="3 6" id="KW-0663">Pyridoxal phosphate</keyword>
<dbReference type="EMBL" id="DMVW01000028">
    <property type="protein sequence ID" value="HAR50688.1"/>
    <property type="molecule type" value="Genomic_DNA"/>
</dbReference>
<organism evidence="7 8">
    <name type="scientific">Roseovarius nubinhibens</name>
    <dbReference type="NCBI Taxonomy" id="314263"/>
    <lineage>
        <taxon>Bacteria</taxon>
        <taxon>Pseudomonadati</taxon>
        <taxon>Pseudomonadota</taxon>
        <taxon>Alphaproteobacteria</taxon>
        <taxon>Rhodobacterales</taxon>
        <taxon>Roseobacteraceae</taxon>
        <taxon>Roseovarius</taxon>
    </lineage>
</organism>
<dbReference type="Gene3D" id="3.90.1150.10">
    <property type="entry name" value="Aspartate Aminotransferase, domain 1"/>
    <property type="match status" value="1"/>
</dbReference>
<dbReference type="PANTHER" id="PTHR43500:SF1">
    <property type="entry name" value="CYSTATHIONINE BETA-LYASE-RELATED"/>
    <property type="match status" value="1"/>
</dbReference>
<dbReference type="GO" id="GO:0019450">
    <property type="term" value="P:L-cysteine catabolic process to pyruvate"/>
    <property type="evidence" value="ECO:0007669"/>
    <property type="project" value="TreeGrafter"/>
</dbReference>
<dbReference type="InterPro" id="IPR015421">
    <property type="entry name" value="PyrdxlP-dep_Trfase_major"/>
</dbReference>
<dbReference type="AlphaFoldDB" id="A0A348W826"/>
<evidence type="ECO:0000256" key="3">
    <source>
        <dbReference type="ARBA" id="ARBA00022898"/>
    </source>
</evidence>
<accession>A0A348W826</accession>
<dbReference type="Proteomes" id="UP000264719">
    <property type="component" value="Unassembled WGS sequence"/>
</dbReference>
<sequence>GVTVDYIPWDTVDLTPYARPETRALVVESPASQSYEVMDLPTLCRDAHARDLVVIADNTYGSSWLYQPLDLGCDVSVIAGTKYLGGHADVMMGAAAVRGPATAILRKHTHSTGQTLAPDEAYACLRGMRTLPLRLERHAQNGLALANWFQSRAEVQTVLHPGLPGHPGAEIWARDASGCNGLLSVLFAEGFDAEAFVDRLALFSIGSSWGGYESLAMPASPNSGRHFPNPAHDGQMIRFHAGLEHIDDLIADLAASFAAAT</sequence>
<dbReference type="InterPro" id="IPR000277">
    <property type="entry name" value="Cys/Met-Metab_PyrdxlP-dep_enz"/>
</dbReference>
<protein>
    <submittedName>
        <fullName evidence="7">Cystathionine beta-lyase</fullName>
    </submittedName>
</protein>
<evidence type="ECO:0000313" key="8">
    <source>
        <dbReference type="Proteomes" id="UP000264719"/>
    </source>
</evidence>
<evidence type="ECO:0000256" key="6">
    <source>
        <dbReference type="RuleBase" id="RU362118"/>
    </source>
</evidence>
<comment type="cofactor">
    <cofactor evidence="1 6">
        <name>pyridoxal 5'-phosphate</name>
        <dbReference type="ChEBI" id="CHEBI:597326"/>
    </cofactor>
</comment>
<evidence type="ECO:0000256" key="1">
    <source>
        <dbReference type="ARBA" id="ARBA00001933"/>
    </source>
</evidence>
<evidence type="ECO:0000256" key="4">
    <source>
        <dbReference type="ARBA" id="ARBA00023239"/>
    </source>
</evidence>
<comment type="similarity">
    <text evidence="2 6">Belongs to the trans-sulfuration enzymes family.</text>
</comment>
<keyword evidence="4 7" id="KW-0456">Lyase</keyword>